<evidence type="ECO:0000256" key="12">
    <source>
        <dbReference type="ARBA" id="ARBA00048497"/>
    </source>
</evidence>
<dbReference type="GO" id="GO:0004497">
    <property type="term" value="F:monooxygenase activity"/>
    <property type="evidence" value="ECO:0007669"/>
    <property type="project" value="UniProtKB-KW"/>
</dbReference>
<dbReference type="Pfam" id="PF00501">
    <property type="entry name" value="AMP-binding"/>
    <property type="match status" value="2"/>
</dbReference>
<evidence type="ECO:0000256" key="1">
    <source>
        <dbReference type="ARBA" id="ARBA00004275"/>
    </source>
</evidence>
<keyword evidence="6" id="KW-0067">ATP-binding</keyword>
<evidence type="ECO:0000256" key="8">
    <source>
        <dbReference type="ARBA" id="ARBA00023033"/>
    </source>
</evidence>
<keyword evidence="7" id="KW-0560">Oxidoreductase</keyword>
<evidence type="ECO:0000256" key="5">
    <source>
        <dbReference type="ARBA" id="ARBA00022741"/>
    </source>
</evidence>
<dbReference type="SUPFAM" id="SSF56801">
    <property type="entry name" value="Acetyl-CoA synthetase-like"/>
    <property type="match status" value="2"/>
</dbReference>
<evidence type="ECO:0000256" key="2">
    <source>
        <dbReference type="ARBA" id="ARBA00006432"/>
    </source>
</evidence>
<dbReference type="Pfam" id="PF13193">
    <property type="entry name" value="AMP-binding_C"/>
    <property type="match status" value="1"/>
</dbReference>
<dbReference type="GO" id="GO:0046949">
    <property type="term" value="P:fatty-acyl-CoA biosynthetic process"/>
    <property type="evidence" value="ECO:0007669"/>
    <property type="project" value="TreeGrafter"/>
</dbReference>
<evidence type="ECO:0000313" key="15">
    <source>
        <dbReference type="EMBL" id="CAK1543234.1"/>
    </source>
</evidence>
<keyword evidence="10" id="KW-0455">Luminescence</keyword>
<dbReference type="FunFam" id="3.40.50.12780:FF:000003">
    <property type="entry name" value="Long-chain-fatty-acid--CoA ligase FadD"/>
    <property type="match status" value="1"/>
</dbReference>
<keyword evidence="8" id="KW-0503">Monooxygenase</keyword>
<evidence type="ECO:0000259" key="13">
    <source>
        <dbReference type="Pfam" id="PF00501"/>
    </source>
</evidence>
<gene>
    <name evidence="15" type="ORF">LNINA_LOCUS3063</name>
</gene>
<keyword evidence="16" id="KW-1185">Reference proteome</keyword>
<dbReference type="InterPro" id="IPR025110">
    <property type="entry name" value="AMP-bd_C"/>
</dbReference>
<dbReference type="InterPro" id="IPR045851">
    <property type="entry name" value="AMP-bd_C_sf"/>
</dbReference>
<dbReference type="InterPro" id="IPR042099">
    <property type="entry name" value="ANL_N_sf"/>
</dbReference>
<proteinExistence type="inferred from homology"/>
<evidence type="ECO:0000256" key="10">
    <source>
        <dbReference type="ARBA" id="ARBA00023223"/>
    </source>
</evidence>
<evidence type="ECO:0000256" key="6">
    <source>
        <dbReference type="ARBA" id="ARBA00022840"/>
    </source>
</evidence>
<name>A0AAV1J1C9_9NEOP</name>
<dbReference type="InterPro" id="IPR000873">
    <property type="entry name" value="AMP-dep_synth/lig_dom"/>
</dbReference>
<feature type="domain" description="AMP-dependent synthetase/ligase" evidence="13">
    <location>
        <begin position="57"/>
        <end position="113"/>
    </location>
</feature>
<keyword evidence="5" id="KW-0547">Nucleotide-binding</keyword>
<comment type="subcellular location">
    <subcellularLocation>
        <location evidence="1">Peroxisome</location>
    </subcellularLocation>
</comment>
<evidence type="ECO:0000256" key="9">
    <source>
        <dbReference type="ARBA" id="ARBA00023140"/>
    </source>
</evidence>
<keyword evidence="11" id="KW-0599">Photoprotein</keyword>
<comment type="caution">
    <text evidence="15">The sequence shown here is derived from an EMBL/GenBank/DDBJ whole genome shotgun (WGS) entry which is preliminary data.</text>
</comment>
<dbReference type="Gene3D" id="3.30.300.30">
    <property type="match status" value="1"/>
</dbReference>
<accession>A0AAV1J1C9</accession>
<protein>
    <recommendedName>
        <fullName evidence="4">Luciferin 4-monooxygenase</fullName>
        <ecNumber evidence="3">1.13.12.7</ecNumber>
    </recommendedName>
</protein>
<dbReference type="GO" id="GO:0008218">
    <property type="term" value="P:bioluminescence"/>
    <property type="evidence" value="ECO:0007669"/>
    <property type="project" value="UniProtKB-KW"/>
</dbReference>
<dbReference type="PANTHER" id="PTHR24096">
    <property type="entry name" value="LONG-CHAIN-FATTY-ACID--COA LIGASE"/>
    <property type="match status" value="1"/>
</dbReference>
<sequence length="617" mass="68539">MARKLLIRELKEIKSIRRLSASASLRKKEDFIIRSSIPDLVVPETRFLDRLWANSSQWNSDHIALKCAESKKSYTYADLWKNTSIFATSLRKKFGLQPNDVVAAMLPNCPEYAKCAESKKSYTYADLWKNTSIFATSLRKKFGLQPNDVVAAMLPNCPEYAVAAFGTLKAGCVMTTMNPIYKEYEISHQVGVTEPKVIITIPECYEIFKKALLNVKCQAKIVLLDRSNKALPDGAIRFSEIAENGEVDNSLLDKVERKNDDVAFIPFSSGTTGLPKGVEITHGNLIASDVTMHLAQYDDSIMADATYQDVLPCFLPFFHIYGLVVNLIGHVARGCKLITLPRFSATTFFDILKNEKPNLLYVVPPVVILMGKHPDVTGEHLKTMRRIICGAAPLSATDVDAIIEKSQGKVAFGQGYGATETCALATTTFKNKSIYDYSACGEAMANVEMKFIDPLTGEDVPIGQEGELLVRSPTVMKGYHKNEKATKESLTEDGFFRTGDLGYYKPNVGLYVTDRIKELIKVKGMQVAPAELESLLRTHPAVQEAAVVGVPHEYHGEVPKAFIIKKTGQQTTSEELQDFVANKVASFKKIEEVVFVNDIPKTNTGKILRKDLKKMYA</sequence>
<dbReference type="GO" id="GO:0004467">
    <property type="term" value="F:long-chain fatty acid-CoA ligase activity"/>
    <property type="evidence" value="ECO:0007669"/>
    <property type="project" value="TreeGrafter"/>
</dbReference>
<evidence type="ECO:0000313" key="16">
    <source>
        <dbReference type="Proteomes" id="UP001497472"/>
    </source>
</evidence>
<dbReference type="GO" id="GO:0005777">
    <property type="term" value="C:peroxisome"/>
    <property type="evidence" value="ECO:0007669"/>
    <property type="project" value="UniProtKB-SubCell"/>
</dbReference>
<evidence type="ECO:0000256" key="11">
    <source>
        <dbReference type="ARBA" id="ARBA00023262"/>
    </source>
</evidence>
<feature type="domain" description="AMP-binding enzyme C-terminal" evidence="14">
    <location>
        <begin position="531"/>
        <end position="606"/>
    </location>
</feature>
<comment type="similarity">
    <text evidence="2">Belongs to the ATP-dependent AMP-binding enzyme family.</text>
</comment>
<dbReference type="PANTHER" id="PTHR24096:SF422">
    <property type="entry name" value="BCDNA.GH02901"/>
    <property type="match status" value="1"/>
</dbReference>
<comment type="catalytic activity">
    <reaction evidence="12">
        <text>firefly D-luciferin + ATP + O2 = firefly oxyluciferin + hnu + AMP + CO2 + diphosphate</text>
        <dbReference type="Rhea" id="RHEA:10732"/>
        <dbReference type="ChEBI" id="CHEBI:15379"/>
        <dbReference type="ChEBI" id="CHEBI:16526"/>
        <dbReference type="ChEBI" id="CHEBI:16792"/>
        <dbReference type="ChEBI" id="CHEBI:30212"/>
        <dbReference type="ChEBI" id="CHEBI:30616"/>
        <dbReference type="ChEBI" id="CHEBI:33019"/>
        <dbReference type="ChEBI" id="CHEBI:58038"/>
        <dbReference type="ChEBI" id="CHEBI:456215"/>
        <dbReference type="EC" id="1.13.12.7"/>
    </reaction>
</comment>
<reference evidence="15 16" key="1">
    <citation type="submission" date="2023-11" db="EMBL/GenBank/DDBJ databases">
        <authorList>
            <person name="Okamura Y."/>
        </authorList>
    </citation>
    <scope>NUCLEOTIDE SEQUENCE [LARGE SCALE GENOMIC DNA]</scope>
</reference>
<dbReference type="Proteomes" id="UP001497472">
    <property type="component" value="Unassembled WGS sequence"/>
</dbReference>
<keyword evidence="9" id="KW-0576">Peroxisome</keyword>
<dbReference type="EMBL" id="CAVLEF010000004">
    <property type="protein sequence ID" value="CAK1543234.1"/>
    <property type="molecule type" value="Genomic_DNA"/>
</dbReference>
<dbReference type="InterPro" id="IPR020845">
    <property type="entry name" value="AMP-binding_CS"/>
</dbReference>
<dbReference type="GO" id="GO:0005524">
    <property type="term" value="F:ATP binding"/>
    <property type="evidence" value="ECO:0007669"/>
    <property type="project" value="UniProtKB-KW"/>
</dbReference>
<evidence type="ECO:0000256" key="3">
    <source>
        <dbReference type="ARBA" id="ARBA00012532"/>
    </source>
</evidence>
<dbReference type="EC" id="1.13.12.7" evidence="3"/>
<evidence type="ECO:0000256" key="4">
    <source>
        <dbReference type="ARBA" id="ARBA00019043"/>
    </source>
</evidence>
<dbReference type="Gene3D" id="3.40.50.12780">
    <property type="entry name" value="N-terminal domain of ligase-like"/>
    <property type="match status" value="2"/>
</dbReference>
<dbReference type="FunFam" id="3.30.300.30:FF:000007">
    <property type="entry name" value="4-coumarate--CoA ligase 2"/>
    <property type="match status" value="1"/>
</dbReference>
<evidence type="ECO:0000256" key="7">
    <source>
        <dbReference type="ARBA" id="ARBA00023002"/>
    </source>
</evidence>
<organism evidence="15 16">
    <name type="scientific">Leptosia nina</name>
    <dbReference type="NCBI Taxonomy" id="320188"/>
    <lineage>
        <taxon>Eukaryota</taxon>
        <taxon>Metazoa</taxon>
        <taxon>Ecdysozoa</taxon>
        <taxon>Arthropoda</taxon>
        <taxon>Hexapoda</taxon>
        <taxon>Insecta</taxon>
        <taxon>Pterygota</taxon>
        <taxon>Neoptera</taxon>
        <taxon>Endopterygota</taxon>
        <taxon>Lepidoptera</taxon>
        <taxon>Glossata</taxon>
        <taxon>Ditrysia</taxon>
        <taxon>Papilionoidea</taxon>
        <taxon>Pieridae</taxon>
        <taxon>Pierinae</taxon>
        <taxon>Leptosia</taxon>
    </lineage>
</organism>
<evidence type="ECO:0000259" key="14">
    <source>
        <dbReference type="Pfam" id="PF13193"/>
    </source>
</evidence>
<dbReference type="PROSITE" id="PS00455">
    <property type="entry name" value="AMP_BINDING"/>
    <property type="match status" value="1"/>
</dbReference>
<feature type="domain" description="AMP-dependent synthetase/ligase" evidence="13">
    <location>
        <begin position="118"/>
        <end position="480"/>
    </location>
</feature>
<dbReference type="CDD" id="cd05911">
    <property type="entry name" value="Firefly_Luc_like"/>
    <property type="match status" value="1"/>
</dbReference>
<dbReference type="AlphaFoldDB" id="A0AAV1J1C9"/>